<keyword evidence="2" id="KW-1185">Reference proteome</keyword>
<evidence type="ECO:0000313" key="1">
    <source>
        <dbReference type="EMBL" id="KAK7078937.1"/>
    </source>
</evidence>
<reference evidence="1 2" key="1">
    <citation type="submission" date="2023-11" db="EMBL/GenBank/DDBJ databases">
        <title>Halocaridina rubra genome assembly.</title>
        <authorList>
            <person name="Smith C."/>
        </authorList>
    </citation>
    <scope>NUCLEOTIDE SEQUENCE [LARGE SCALE GENOMIC DNA]</scope>
    <source>
        <strain evidence="1">EP-1</strain>
        <tissue evidence="1">Whole</tissue>
    </source>
</reference>
<evidence type="ECO:0000313" key="2">
    <source>
        <dbReference type="Proteomes" id="UP001381693"/>
    </source>
</evidence>
<dbReference type="Proteomes" id="UP001381693">
    <property type="component" value="Unassembled WGS sequence"/>
</dbReference>
<organism evidence="1 2">
    <name type="scientific">Halocaridina rubra</name>
    <name type="common">Hawaiian red shrimp</name>
    <dbReference type="NCBI Taxonomy" id="373956"/>
    <lineage>
        <taxon>Eukaryota</taxon>
        <taxon>Metazoa</taxon>
        <taxon>Ecdysozoa</taxon>
        <taxon>Arthropoda</taxon>
        <taxon>Crustacea</taxon>
        <taxon>Multicrustacea</taxon>
        <taxon>Malacostraca</taxon>
        <taxon>Eumalacostraca</taxon>
        <taxon>Eucarida</taxon>
        <taxon>Decapoda</taxon>
        <taxon>Pleocyemata</taxon>
        <taxon>Caridea</taxon>
        <taxon>Atyoidea</taxon>
        <taxon>Atyidae</taxon>
        <taxon>Halocaridina</taxon>
    </lineage>
</organism>
<comment type="caution">
    <text evidence="1">The sequence shown here is derived from an EMBL/GenBank/DDBJ whole genome shotgun (WGS) entry which is preliminary data.</text>
</comment>
<proteinExistence type="predicted"/>
<dbReference type="AlphaFoldDB" id="A0AAN9ACA1"/>
<accession>A0AAN9ACA1</accession>
<dbReference type="EMBL" id="JAXCGZ010007620">
    <property type="protein sequence ID" value="KAK7078937.1"/>
    <property type="molecule type" value="Genomic_DNA"/>
</dbReference>
<gene>
    <name evidence="1" type="ORF">SK128_008806</name>
</gene>
<sequence>MDIDMCRTLYCSLVRPHLEAPYKLPSSLYKLKDSLLLFLKASTFSPLAINHSNSGFCIRDDISGTQFLANVKRLTHSPGMQKGSCGRRLPHKPQHSLGHCKQCLVSTKIIQHHVQTYESRPRKQPHQLKCEST</sequence>
<name>A0AAN9ACA1_HALRR</name>
<protein>
    <submittedName>
        <fullName evidence="1">Uncharacterized protein</fullName>
    </submittedName>
</protein>